<dbReference type="RefSeq" id="WP_229316113.1">
    <property type="nucleotide sequence ID" value="NZ_AP025184.1"/>
</dbReference>
<keyword evidence="1" id="KW-0808">Transferase</keyword>
<protein>
    <submittedName>
        <fullName evidence="1">Pseudaminic acid cytidylyltransferase</fullName>
    </submittedName>
</protein>
<evidence type="ECO:0000313" key="1">
    <source>
        <dbReference type="EMBL" id="BDB54708.1"/>
    </source>
</evidence>
<dbReference type="NCBIfam" id="TIGR03584">
    <property type="entry name" value="PseF"/>
    <property type="match status" value="1"/>
</dbReference>
<dbReference type="InterPro" id="IPR029044">
    <property type="entry name" value="Nucleotide-diphossugar_trans"/>
</dbReference>
<keyword evidence="2" id="KW-1185">Reference proteome</keyword>
<keyword evidence="1" id="KW-0548">Nucleotidyltransferase</keyword>
<dbReference type="InterPro" id="IPR020039">
    <property type="entry name" value="PseF"/>
</dbReference>
<dbReference type="CDD" id="cd02513">
    <property type="entry name" value="CMP-NeuAc_Synthase"/>
    <property type="match status" value="1"/>
</dbReference>
<dbReference type="InterPro" id="IPR003329">
    <property type="entry name" value="Cytidylyl_trans"/>
</dbReference>
<dbReference type="EMBL" id="AP025184">
    <property type="protein sequence ID" value="BDB54708.1"/>
    <property type="molecule type" value="Genomic_DNA"/>
</dbReference>
<dbReference type="SUPFAM" id="SSF53448">
    <property type="entry name" value="Nucleotide-diphospho-sugar transferases"/>
    <property type="match status" value="1"/>
</dbReference>
<accession>A0ABN6KZA5</accession>
<sequence length="230" mass="26609">MKKKIAIIPARGGSKRIPRKNIKEFLGKPIIAYSIETAISSGLFDEIMVSTNDKEIAEIALQYGAKVPFFRSLENSSDVATTFDVIEEVLFQYKQSGLEFDFVCCLYPCAPFVTKFILNDAFWKLTNQMYDLVFPIIKYSSPIQRAIRIDNNKARFVNPEFSIYGTQDFENKFFDSGQFYFFKPNVLLKEKTLIVENSGFILLNKNRAEDIDELEDWEAAEIKYRIIHNL</sequence>
<proteinExistence type="predicted"/>
<organism evidence="1 2">
    <name type="scientific">Flavobacterium ammoniigenes</name>
    <dbReference type="NCBI Taxonomy" id="1751095"/>
    <lineage>
        <taxon>Bacteria</taxon>
        <taxon>Pseudomonadati</taxon>
        <taxon>Bacteroidota</taxon>
        <taxon>Flavobacteriia</taxon>
        <taxon>Flavobacteriales</taxon>
        <taxon>Flavobacteriaceae</taxon>
        <taxon>Flavobacterium</taxon>
    </lineage>
</organism>
<dbReference type="PANTHER" id="PTHR21485">
    <property type="entry name" value="HAD SUPERFAMILY MEMBERS CMAS AND KDSC"/>
    <property type="match status" value="1"/>
</dbReference>
<dbReference type="Gene3D" id="3.90.550.10">
    <property type="entry name" value="Spore Coat Polysaccharide Biosynthesis Protein SpsA, Chain A"/>
    <property type="match status" value="1"/>
</dbReference>
<dbReference type="InterPro" id="IPR050793">
    <property type="entry name" value="CMP-NeuNAc_synthase"/>
</dbReference>
<reference evidence="1 2" key="2">
    <citation type="journal article" date="2022" name="Microorganisms">
        <title>Complete Genome Sequences of Two Flavobacterium ammonificans Strains and a Flavobacterium ammoniigenes Strain of Ammonifying Bacterioplankton Isolated from Surface River Water.</title>
        <authorList>
            <person name="Suda W."/>
            <person name="Ogata Y."/>
            <person name="Shindo C."/>
            <person name="Watanabe K."/>
        </authorList>
    </citation>
    <scope>NUCLEOTIDE SEQUENCE [LARGE SCALE GENOMIC DNA]</scope>
    <source>
        <strain evidence="1 2">GENT5</strain>
    </source>
</reference>
<name>A0ABN6KZA5_9FLAO</name>
<reference evidence="1 2" key="1">
    <citation type="journal article" date="2022" name="Int. J. Syst. Evol. Microbiol.">
        <title>Flavobacterium ammonificans sp. nov. and Flavobacterium ammoniigenes sp. nov., ammonifying bacteria isolated from surface river water.</title>
        <authorList>
            <person name="Watanabe K."/>
            <person name="Kitamura T."/>
            <person name="Ogata Y."/>
            <person name="Shindo C."/>
            <person name="Suda W."/>
        </authorList>
    </citation>
    <scope>NUCLEOTIDE SEQUENCE [LARGE SCALE GENOMIC DNA]</scope>
    <source>
        <strain evidence="1 2">GENT5</strain>
    </source>
</reference>
<evidence type="ECO:0000313" key="2">
    <source>
        <dbReference type="Proteomes" id="UP001319867"/>
    </source>
</evidence>
<dbReference type="Pfam" id="PF02348">
    <property type="entry name" value="CTP_transf_3"/>
    <property type="match status" value="1"/>
</dbReference>
<dbReference type="Proteomes" id="UP001319867">
    <property type="component" value="Chromosome"/>
</dbReference>
<gene>
    <name evidence="1" type="ORF">GENT5_10130</name>
</gene>
<dbReference type="GO" id="GO:0016779">
    <property type="term" value="F:nucleotidyltransferase activity"/>
    <property type="evidence" value="ECO:0007669"/>
    <property type="project" value="UniProtKB-KW"/>
</dbReference>
<dbReference type="PANTHER" id="PTHR21485:SF6">
    <property type="entry name" value="N-ACYLNEURAMINATE CYTIDYLYLTRANSFERASE-RELATED"/>
    <property type="match status" value="1"/>
</dbReference>